<evidence type="ECO:0008006" key="10">
    <source>
        <dbReference type="Google" id="ProtNLM"/>
    </source>
</evidence>
<dbReference type="PANTHER" id="PTHR33452:SF1">
    <property type="entry name" value="INNER MEMBRANE PROTEIN YPHA-RELATED"/>
    <property type="match status" value="1"/>
</dbReference>
<feature type="transmembrane region" description="Helical" evidence="7">
    <location>
        <begin position="135"/>
        <end position="155"/>
    </location>
</feature>
<gene>
    <name evidence="8" type="ORF">AU467_25840</name>
</gene>
<evidence type="ECO:0000256" key="5">
    <source>
        <dbReference type="ARBA" id="ARBA00022989"/>
    </source>
</evidence>
<evidence type="ECO:0000256" key="7">
    <source>
        <dbReference type="SAM" id="Phobius"/>
    </source>
</evidence>
<dbReference type="InterPro" id="IPR032808">
    <property type="entry name" value="DoxX"/>
</dbReference>
<organism evidence="8 9">
    <name type="scientific">Rhizobium loti</name>
    <name type="common">Mesorhizobium loti</name>
    <dbReference type="NCBI Taxonomy" id="381"/>
    <lineage>
        <taxon>Bacteria</taxon>
        <taxon>Pseudomonadati</taxon>
        <taxon>Pseudomonadota</taxon>
        <taxon>Alphaproteobacteria</taxon>
        <taxon>Hyphomicrobiales</taxon>
        <taxon>Phyllobacteriaceae</taxon>
        <taxon>Mesorhizobium</taxon>
    </lineage>
</organism>
<keyword evidence="6 7" id="KW-0472">Membrane</keyword>
<comment type="subcellular location">
    <subcellularLocation>
        <location evidence="1">Cell membrane</location>
        <topology evidence="1">Multi-pass membrane protein</topology>
    </subcellularLocation>
</comment>
<reference evidence="8 9" key="1">
    <citation type="submission" date="2015-12" db="EMBL/GenBank/DDBJ databases">
        <title>Draft genome sequence of Mesorhizobium sp. UFLA 01-765, a multitolerant efficient symbiont and plant-growth promoting strain isolated from Zn-mining soil using Leucaena leucocephala as a trap plant.</title>
        <authorList>
            <person name="Rangel W.M."/>
            <person name="Thijs S."/>
            <person name="Longatti S.M."/>
            <person name="Moreira F.M."/>
            <person name="Weyens N."/>
            <person name="Vangronsveld J."/>
            <person name="Van Hamme J.D."/>
            <person name="Bottos E.M."/>
            <person name="Rineau F."/>
        </authorList>
    </citation>
    <scope>NUCLEOTIDE SEQUENCE [LARGE SCALE GENOMIC DNA]</scope>
    <source>
        <strain evidence="8 9">UFLA 01-765</strain>
    </source>
</reference>
<evidence type="ECO:0000313" key="9">
    <source>
        <dbReference type="Proteomes" id="UP000053176"/>
    </source>
</evidence>
<keyword evidence="5 7" id="KW-1133">Transmembrane helix</keyword>
<dbReference type="AlphaFoldDB" id="A0A117N2U9"/>
<protein>
    <recommendedName>
        <fullName evidence="10">DoxX family protein</fullName>
    </recommendedName>
</protein>
<keyword evidence="4 7" id="KW-0812">Transmembrane</keyword>
<name>A0A117N2U9_RHILI</name>
<keyword evidence="3" id="KW-1003">Cell membrane</keyword>
<dbReference type="Pfam" id="PF07681">
    <property type="entry name" value="DoxX"/>
    <property type="match status" value="1"/>
</dbReference>
<evidence type="ECO:0000256" key="4">
    <source>
        <dbReference type="ARBA" id="ARBA00022692"/>
    </source>
</evidence>
<evidence type="ECO:0000256" key="6">
    <source>
        <dbReference type="ARBA" id="ARBA00023136"/>
    </source>
</evidence>
<evidence type="ECO:0000256" key="3">
    <source>
        <dbReference type="ARBA" id="ARBA00022475"/>
    </source>
</evidence>
<sequence>MNQARNSTIGMAKLGQGARLILEWLAWAAYAIAPLVLRIALAVPFFRSGLTKWDGFLSLSPAAVFLFEEEFKLHIFGGVYDFPAPDTMALFDSVAEIVLPILLVVGLATRFSALGLLIMTGVIQLVVPDGWANFHLPWAAMAIALIAIGPGRLSLDHLIGVVRRTWTPGGSA</sequence>
<evidence type="ECO:0000256" key="1">
    <source>
        <dbReference type="ARBA" id="ARBA00004651"/>
    </source>
</evidence>
<evidence type="ECO:0000256" key="2">
    <source>
        <dbReference type="ARBA" id="ARBA00006679"/>
    </source>
</evidence>
<dbReference type="OrthoDB" id="121744at2"/>
<dbReference type="InterPro" id="IPR051907">
    <property type="entry name" value="DoxX-like_oxidoreductase"/>
</dbReference>
<evidence type="ECO:0000313" key="8">
    <source>
        <dbReference type="EMBL" id="KUM25595.1"/>
    </source>
</evidence>
<comment type="similarity">
    <text evidence="2">Belongs to the DoxX family.</text>
</comment>
<dbReference type="EMBL" id="LPWA01000116">
    <property type="protein sequence ID" value="KUM25595.1"/>
    <property type="molecule type" value="Genomic_DNA"/>
</dbReference>
<dbReference type="PANTHER" id="PTHR33452">
    <property type="entry name" value="OXIDOREDUCTASE CATD-RELATED"/>
    <property type="match status" value="1"/>
</dbReference>
<dbReference type="GO" id="GO:0005886">
    <property type="term" value="C:plasma membrane"/>
    <property type="evidence" value="ECO:0007669"/>
    <property type="project" value="UniProtKB-SubCell"/>
</dbReference>
<dbReference type="Proteomes" id="UP000053176">
    <property type="component" value="Unassembled WGS sequence"/>
</dbReference>
<feature type="transmembrane region" description="Helical" evidence="7">
    <location>
        <begin position="97"/>
        <end position="123"/>
    </location>
</feature>
<accession>A0A117N2U9</accession>
<feature type="transmembrane region" description="Helical" evidence="7">
    <location>
        <begin position="24"/>
        <end position="46"/>
    </location>
</feature>
<comment type="caution">
    <text evidence="8">The sequence shown here is derived from an EMBL/GenBank/DDBJ whole genome shotgun (WGS) entry which is preliminary data.</text>
</comment>
<proteinExistence type="inferred from homology"/>